<sequence length="266" mass="28623">MTTDTATRAADLPQTHPDAARDHAAAEYAALVAMVDAFGPADWDLQTDCTEWKVRDMVAHLAGAAEEACRLPVMVRHQVAAVRGLRRGDGSIVDLLCRAQVADRAGLSDTDLPSDLRRWAAGAPDGRRRQPGLLRRIPMPPFTGLRPGTDLAHLLDVIYVRDVWLHRVDLQRATGVAMPTSSAEGEVVAQVVRDLDLGWDGPALVLELTGRGAGRWQVGGGTPVATVTEDSVALMRLLSGRSDECRLTTDGDAAVADRLRAARVIF</sequence>
<reference evidence="3 4" key="1">
    <citation type="submission" date="2022-01" db="EMBL/GenBank/DDBJ databases">
        <title>Nocardioides sp. nov., an actinomycete isolated from mining soil.</title>
        <authorList>
            <person name="Liu L."/>
        </authorList>
    </citation>
    <scope>NUCLEOTIDE SEQUENCE [LARGE SCALE GENOMIC DNA]</scope>
    <source>
        <strain evidence="3 4">KLBMP 9356</strain>
    </source>
</reference>
<feature type="domain" description="Mycothiol-dependent maleylpyruvate isomerase metal-binding" evidence="2">
    <location>
        <begin position="25"/>
        <end position="171"/>
    </location>
</feature>
<evidence type="ECO:0000259" key="2">
    <source>
        <dbReference type="Pfam" id="PF11716"/>
    </source>
</evidence>
<comment type="caution">
    <text evidence="3">The sequence shown here is derived from an EMBL/GenBank/DDBJ whole genome shotgun (WGS) entry which is preliminary data.</text>
</comment>
<gene>
    <name evidence="3" type="ORF">L2K70_18625</name>
</gene>
<dbReference type="InterPro" id="IPR017517">
    <property type="entry name" value="Maleyloyr_isom"/>
</dbReference>
<dbReference type="GO" id="GO:0016853">
    <property type="term" value="F:isomerase activity"/>
    <property type="evidence" value="ECO:0007669"/>
    <property type="project" value="UniProtKB-KW"/>
</dbReference>
<dbReference type="InterPro" id="IPR034660">
    <property type="entry name" value="DinB/YfiT-like"/>
</dbReference>
<dbReference type="Proteomes" id="UP001201161">
    <property type="component" value="Unassembled WGS sequence"/>
</dbReference>
<proteinExistence type="predicted"/>
<dbReference type="Pfam" id="PF11716">
    <property type="entry name" value="MDMPI_N"/>
    <property type="match status" value="1"/>
</dbReference>
<evidence type="ECO:0000313" key="3">
    <source>
        <dbReference type="EMBL" id="MCF6379631.1"/>
    </source>
</evidence>
<keyword evidence="3" id="KW-0413">Isomerase</keyword>
<evidence type="ECO:0000313" key="4">
    <source>
        <dbReference type="Proteomes" id="UP001201161"/>
    </source>
</evidence>
<dbReference type="InterPro" id="IPR024344">
    <property type="entry name" value="MDMPI_metal-binding"/>
</dbReference>
<evidence type="ECO:0000256" key="1">
    <source>
        <dbReference type="SAM" id="MobiDB-lite"/>
    </source>
</evidence>
<name>A0ABS9HET6_9ACTN</name>
<protein>
    <submittedName>
        <fullName evidence="3">Maleylpyruvate isomerase family mycothiol-dependent enzyme</fullName>
    </submittedName>
</protein>
<feature type="region of interest" description="Disordered" evidence="1">
    <location>
        <begin position="1"/>
        <end position="20"/>
    </location>
</feature>
<dbReference type="Gene3D" id="1.20.120.450">
    <property type="entry name" value="dinb family like domain"/>
    <property type="match status" value="1"/>
</dbReference>
<accession>A0ABS9HET6</accession>
<dbReference type="NCBIfam" id="TIGR03083">
    <property type="entry name" value="maleylpyruvate isomerase family mycothiol-dependent enzyme"/>
    <property type="match status" value="1"/>
</dbReference>
<dbReference type="EMBL" id="JAKJHZ010000011">
    <property type="protein sequence ID" value="MCF6379631.1"/>
    <property type="molecule type" value="Genomic_DNA"/>
</dbReference>
<dbReference type="SUPFAM" id="SSF109854">
    <property type="entry name" value="DinB/YfiT-like putative metalloenzymes"/>
    <property type="match status" value="1"/>
</dbReference>
<keyword evidence="4" id="KW-1185">Reference proteome</keyword>
<organism evidence="3 4">
    <name type="scientific">Nocardioides potassii</name>
    <dbReference type="NCBI Taxonomy" id="2911371"/>
    <lineage>
        <taxon>Bacteria</taxon>
        <taxon>Bacillati</taxon>
        <taxon>Actinomycetota</taxon>
        <taxon>Actinomycetes</taxon>
        <taxon>Propionibacteriales</taxon>
        <taxon>Nocardioidaceae</taxon>
        <taxon>Nocardioides</taxon>
    </lineage>
</organism>
<dbReference type="RefSeq" id="WP_236404789.1">
    <property type="nucleotide sequence ID" value="NZ_JAKJHZ010000011.1"/>
</dbReference>